<dbReference type="SMART" id="SM00849">
    <property type="entry name" value="Lactamase_B"/>
    <property type="match status" value="1"/>
</dbReference>
<dbReference type="InterPro" id="IPR052159">
    <property type="entry name" value="Competence_DNA_uptake"/>
</dbReference>
<proteinExistence type="predicted"/>
<organism evidence="2 3">
    <name type="scientific">Halorhodospira halochloris</name>
    <name type="common">Ectothiorhodospira halochloris</name>
    <dbReference type="NCBI Taxonomy" id="1052"/>
    <lineage>
        <taxon>Bacteria</taxon>
        <taxon>Pseudomonadati</taxon>
        <taxon>Pseudomonadota</taxon>
        <taxon>Gammaproteobacteria</taxon>
        <taxon>Chromatiales</taxon>
        <taxon>Ectothiorhodospiraceae</taxon>
        <taxon>Halorhodospira</taxon>
    </lineage>
</organism>
<reference evidence="2" key="1">
    <citation type="submission" date="2016-02" db="EMBL/GenBank/DDBJ databases">
        <title>Halorhodospira halochloris DSM-1059 complete genome, version 2.</title>
        <authorList>
            <person name="Tsukatani Y."/>
        </authorList>
    </citation>
    <scope>NUCLEOTIDE SEQUENCE</scope>
    <source>
        <strain evidence="2">DSM 1059</strain>
    </source>
</reference>
<feature type="domain" description="Metallo-beta-lactamase" evidence="1">
    <location>
        <begin position="67"/>
        <end position="257"/>
    </location>
</feature>
<accession>A0A0X8XAT0</accession>
<gene>
    <name evidence="2" type="ORF">HH1059_19410</name>
</gene>
<dbReference type="SUPFAM" id="SSF81585">
    <property type="entry name" value="PsbU/PolX domain-like"/>
    <property type="match status" value="1"/>
</dbReference>
<dbReference type="Pfam" id="PF12836">
    <property type="entry name" value="HHH_3"/>
    <property type="match status" value="1"/>
</dbReference>
<keyword evidence="3" id="KW-1185">Reference proteome</keyword>
<dbReference type="SUPFAM" id="SSF56281">
    <property type="entry name" value="Metallo-hydrolase/oxidoreductase"/>
    <property type="match status" value="1"/>
</dbReference>
<dbReference type="InterPro" id="IPR036866">
    <property type="entry name" value="RibonucZ/Hydroxyglut_hydro"/>
</dbReference>
<dbReference type="PANTHER" id="PTHR30619:SF7">
    <property type="entry name" value="BETA-LACTAMASE DOMAIN PROTEIN"/>
    <property type="match status" value="1"/>
</dbReference>
<name>A0A0X8XAT0_HALHR</name>
<dbReference type="KEGG" id="hhk:HH1059_19410"/>
<protein>
    <submittedName>
        <fullName evidence="2">Late competence protein ComEC</fullName>
    </submittedName>
</protein>
<dbReference type="InterPro" id="IPR035681">
    <property type="entry name" value="ComA-like_MBL"/>
</dbReference>
<evidence type="ECO:0000259" key="1">
    <source>
        <dbReference type="SMART" id="SM00849"/>
    </source>
</evidence>
<dbReference type="InterPro" id="IPR001279">
    <property type="entry name" value="Metallo-B-lactamas"/>
</dbReference>
<dbReference type="PANTHER" id="PTHR30619">
    <property type="entry name" value="DNA INTERNALIZATION/COMPETENCE PROTEIN COMEC/REC2"/>
    <property type="match status" value="1"/>
</dbReference>
<dbReference type="Gene3D" id="1.10.150.320">
    <property type="entry name" value="Photosystem II 12 kDa extrinsic protein"/>
    <property type="match status" value="1"/>
</dbReference>
<dbReference type="Pfam" id="PF00753">
    <property type="entry name" value="Lactamase_B"/>
    <property type="match status" value="1"/>
</dbReference>
<dbReference type="AlphaFoldDB" id="A0A0X8XAT0"/>
<dbReference type="EMBL" id="AP017372">
    <property type="protein sequence ID" value="BAU58635.1"/>
    <property type="molecule type" value="Genomic_DNA"/>
</dbReference>
<dbReference type="Gene3D" id="3.60.15.10">
    <property type="entry name" value="Ribonuclease Z/Hydroxyacylglutathione hydrolase-like"/>
    <property type="match status" value="1"/>
</dbReference>
<evidence type="ECO:0000313" key="2">
    <source>
        <dbReference type="EMBL" id="BAU58635.1"/>
    </source>
</evidence>
<sequence length="390" mass="42520">MAQGEFKDSPEEPFELSGLTLFMQPNTKMLAISQKKKKILSLLTIGASLLPLHTAAELAIDFIDIGQGDAAYIHADGYHTLIDGGTPRYDVADYLRANAVEHIDVLIATHPHADHIGGQIGVLQRKSVGKIWFSGDEHGTQTFEAWLDAALESNASYREPTRGHTKQLGDTTLTVLHPGEQTRGNHLHDRNLVVRIERGPCAAIITGDIETAGEREIIRGGLDLDADLLELGHHGSRTSSSQTWLDAVDPQIVVAQYGDGNRYGHPHTEVVERIQASGAGFLGTGVNGTIQLRCGTDGRWRIKTERSGEVIPGDQQETHDSKATAQDVDCIDLNQASANELERITHIGSERAAQIIEQRPWSQVSDLDSIQGIGPGRLRDIKQQGRACIK</sequence>
<dbReference type="Proteomes" id="UP000218890">
    <property type="component" value="Chromosome"/>
</dbReference>
<evidence type="ECO:0000313" key="3">
    <source>
        <dbReference type="Proteomes" id="UP000218890"/>
    </source>
</evidence>
<dbReference type="CDD" id="cd07731">
    <property type="entry name" value="ComA-like_MBL-fold"/>
    <property type="match status" value="1"/>
</dbReference>